<comment type="caution">
    <text evidence="3">The sequence shown here is derived from an EMBL/GenBank/DDBJ whole genome shotgun (WGS) entry which is preliminary data.</text>
</comment>
<dbReference type="EMBL" id="SOAZ01000022">
    <property type="protein sequence ID" value="TDT51044.1"/>
    <property type="molecule type" value="Genomic_DNA"/>
</dbReference>
<evidence type="ECO:0000259" key="2">
    <source>
        <dbReference type="PROSITE" id="PS51462"/>
    </source>
</evidence>
<name>A0A4V3ES80_9CLOT</name>
<dbReference type="Gene3D" id="3.90.79.10">
    <property type="entry name" value="Nucleoside Triphosphate Pyrophosphohydrolase"/>
    <property type="match status" value="1"/>
</dbReference>
<dbReference type="Pfam" id="PF00293">
    <property type="entry name" value="NUDIX"/>
    <property type="match status" value="1"/>
</dbReference>
<accession>A0A4V3ES80</accession>
<protein>
    <submittedName>
        <fullName evidence="3">ADP-ribose pyrophosphatase</fullName>
    </submittedName>
</protein>
<dbReference type="InterPro" id="IPR000086">
    <property type="entry name" value="NUDIX_hydrolase_dom"/>
</dbReference>
<reference evidence="3 4" key="1">
    <citation type="submission" date="2019-03" db="EMBL/GenBank/DDBJ databases">
        <title>Genomic Encyclopedia of Type Strains, Phase IV (KMG-IV): sequencing the most valuable type-strain genomes for metagenomic binning, comparative biology and taxonomic classification.</title>
        <authorList>
            <person name="Goeker M."/>
        </authorList>
    </citation>
    <scope>NUCLEOTIDE SEQUENCE [LARGE SCALE GENOMIC DNA]</scope>
    <source>
        <strain evidence="3 4">DSM 24455</strain>
    </source>
</reference>
<dbReference type="GO" id="GO:0019693">
    <property type="term" value="P:ribose phosphate metabolic process"/>
    <property type="evidence" value="ECO:0007669"/>
    <property type="project" value="TreeGrafter"/>
</dbReference>
<keyword evidence="1" id="KW-0378">Hydrolase</keyword>
<dbReference type="InterPro" id="IPR020084">
    <property type="entry name" value="NUDIX_hydrolase_CS"/>
</dbReference>
<evidence type="ECO:0000313" key="4">
    <source>
        <dbReference type="Proteomes" id="UP000295325"/>
    </source>
</evidence>
<dbReference type="PROSITE" id="PS00893">
    <property type="entry name" value="NUDIX_BOX"/>
    <property type="match status" value="1"/>
</dbReference>
<dbReference type="AlphaFoldDB" id="A0A4V3ES80"/>
<organism evidence="3 4">
    <name type="scientific">Fonticella tunisiensis</name>
    <dbReference type="NCBI Taxonomy" id="1096341"/>
    <lineage>
        <taxon>Bacteria</taxon>
        <taxon>Bacillati</taxon>
        <taxon>Bacillota</taxon>
        <taxon>Clostridia</taxon>
        <taxon>Eubacteriales</taxon>
        <taxon>Clostridiaceae</taxon>
        <taxon>Fonticella</taxon>
    </lineage>
</organism>
<dbReference type="PROSITE" id="PS51462">
    <property type="entry name" value="NUDIX"/>
    <property type="match status" value="1"/>
</dbReference>
<feature type="domain" description="Nudix hydrolase" evidence="2">
    <location>
        <begin position="55"/>
        <end position="191"/>
    </location>
</feature>
<dbReference type="InterPro" id="IPR015797">
    <property type="entry name" value="NUDIX_hydrolase-like_dom_sf"/>
</dbReference>
<gene>
    <name evidence="3" type="ORF">EDD71_12214</name>
</gene>
<dbReference type="PANTHER" id="PTHR11839:SF1">
    <property type="entry name" value="ADP-SUGAR PYROPHOSPHATASE"/>
    <property type="match status" value="1"/>
</dbReference>
<dbReference type="GO" id="GO:0016787">
    <property type="term" value="F:hydrolase activity"/>
    <property type="evidence" value="ECO:0007669"/>
    <property type="project" value="UniProtKB-KW"/>
</dbReference>
<dbReference type="GO" id="GO:0006753">
    <property type="term" value="P:nucleoside phosphate metabolic process"/>
    <property type="evidence" value="ECO:0007669"/>
    <property type="project" value="TreeGrafter"/>
</dbReference>
<proteinExistence type="predicted"/>
<sequence length="201" mass="22819">MKTRIKSVKPLAETKFLSLYDAEYTNKKGNTKHWAMASRKDKETLRAQIFEGKKEKIDAVVIAAVHRTLNKLVLVKQYRVPINDYIYELPAGLIDDGEEVFTAVERELMEETGLNLISIDNAKRPLPIYVSPGMTDESIALVYCLCDGEASTKYLEDDEDLEVILVSQEEAKKLLNEDVKFDVKAYLVLKSFAELGRDIVL</sequence>
<evidence type="ECO:0000313" key="3">
    <source>
        <dbReference type="EMBL" id="TDT51044.1"/>
    </source>
</evidence>
<dbReference type="CDD" id="cd03424">
    <property type="entry name" value="NUDIX_ADPRase_Nudt5_UGPPase_Nudt14"/>
    <property type="match status" value="1"/>
</dbReference>
<dbReference type="SUPFAM" id="SSF55811">
    <property type="entry name" value="Nudix"/>
    <property type="match status" value="1"/>
</dbReference>
<dbReference type="PANTHER" id="PTHR11839">
    <property type="entry name" value="UDP/ADP-SUGAR PYROPHOSPHATASE"/>
    <property type="match status" value="1"/>
</dbReference>
<dbReference type="Proteomes" id="UP000295325">
    <property type="component" value="Unassembled WGS sequence"/>
</dbReference>
<evidence type="ECO:0000256" key="1">
    <source>
        <dbReference type="ARBA" id="ARBA00022801"/>
    </source>
</evidence>
<keyword evidence="4" id="KW-1185">Reference proteome</keyword>